<evidence type="ECO:0000313" key="1">
    <source>
        <dbReference type="EMBL" id="BBE20044.1"/>
    </source>
</evidence>
<dbReference type="EMBL" id="AP018694">
    <property type="protein sequence ID" value="BBE20044.1"/>
    <property type="molecule type" value="Genomic_DNA"/>
</dbReference>
<keyword evidence="2" id="KW-1185">Reference proteome</keyword>
<dbReference type="RefSeq" id="WP_318348240.1">
    <property type="nucleotide sequence ID" value="NZ_AP018694.1"/>
</dbReference>
<gene>
    <name evidence="1" type="ORF">AQPE_4235</name>
</gene>
<name>A0A5K7SFQ2_9BACT</name>
<dbReference type="KEGG" id="anf:AQPE_4235"/>
<protein>
    <submittedName>
        <fullName evidence="1">Uncharacterized protein</fullName>
    </submittedName>
</protein>
<accession>A0A5K7SFQ2</accession>
<dbReference type="Proteomes" id="UP001193389">
    <property type="component" value="Chromosome"/>
</dbReference>
<proteinExistence type="predicted"/>
<evidence type="ECO:0000313" key="2">
    <source>
        <dbReference type="Proteomes" id="UP001193389"/>
    </source>
</evidence>
<sequence length="89" mass="10382">MATNKSSENFLQSGEVSFKGFIAGLAESKDKYNRHKSMILYGSTFIISAYRTGEKLLVKQEFNIDELTKARKFYRSIRFFKTHSSWLQE</sequence>
<organism evidence="1 2">
    <name type="scientific">Aquipluma nitroreducens</name>
    <dbReference type="NCBI Taxonomy" id="2010828"/>
    <lineage>
        <taxon>Bacteria</taxon>
        <taxon>Pseudomonadati</taxon>
        <taxon>Bacteroidota</taxon>
        <taxon>Bacteroidia</taxon>
        <taxon>Marinilabiliales</taxon>
        <taxon>Prolixibacteraceae</taxon>
        <taxon>Aquipluma</taxon>
    </lineage>
</organism>
<reference evidence="1" key="1">
    <citation type="journal article" date="2020" name="Int. J. Syst. Evol. Microbiol.">
        <title>Aquipluma nitroreducens gen. nov. sp. nov., a novel facultatively anaerobic bacterium isolated from a freshwater lake.</title>
        <authorList>
            <person name="Watanabe M."/>
            <person name="Kojima H."/>
            <person name="Fukui M."/>
        </authorList>
    </citation>
    <scope>NUCLEOTIDE SEQUENCE</scope>
    <source>
        <strain evidence="1">MeG22</strain>
    </source>
</reference>
<dbReference type="AlphaFoldDB" id="A0A5K7SFQ2"/>